<feature type="region of interest" description="Disordered" evidence="2">
    <location>
        <begin position="246"/>
        <end position="392"/>
    </location>
</feature>
<dbReference type="GO" id="GO:0051087">
    <property type="term" value="F:protein-folding chaperone binding"/>
    <property type="evidence" value="ECO:0007669"/>
    <property type="project" value="InterPro"/>
</dbReference>
<dbReference type="Proteomes" id="UP001066276">
    <property type="component" value="Chromosome 6"/>
</dbReference>
<accession>A0AAV7QHG3</accession>
<name>A0AAV7QHG3_PLEWA</name>
<dbReference type="GO" id="GO:0050821">
    <property type="term" value="P:protein stabilization"/>
    <property type="evidence" value="ECO:0007669"/>
    <property type="project" value="TreeGrafter"/>
</dbReference>
<proteinExistence type="predicted"/>
<dbReference type="EMBL" id="JANPWB010000010">
    <property type="protein sequence ID" value="KAJ1140037.1"/>
    <property type="molecule type" value="Genomic_DNA"/>
</dbReference>
<feature type="region of interest" description="Disordered" evidence="2">
    <location>
        <begin position="1"/>
        <end position="24"/>
    </location>
</feature>
<feature type="region of interest" description="Disordered" evidence="2">
    <location>
        <begin position="471"/>
        <end position="527"/>
    </location>
</feature>
<keyword evidence="6" id="KW-1185">Reference proteome</keyword>
<feature type="compositionally biased region" description="Polar residues" evidence="2">
    <location>
        <begin position="512"/>
        <end position="527"/>
    </location>
</feature>
<dbReference type="SMART" id="SM00456">
    <property type="entry name" value="WW"/>
    <property type="match status" value="1"/>
</dbReference>
<dbReference type="PANTHER" id="PTHR12329:SF12">
    <property type="entry name" value="BAG FAMILY MOLECULAR CHAPERONE REGULATOR 3"/>
    <property type="match status" value="1"/>
</dbReference>
<feature type="compositionally biased region" description="Polar residues" evidence="2">
    <location>
        <begin position="207"/>
        <end position="224"/>
    </location>
</feature>
<feature type="region of interest" description="Disordered" evidence="2">
    <location>
        <begin position="111"/>
        <end position="228"/>
    </location>
</feature>
<evidence type="ECO:0000256" key="2">
    <source>
        <dbReference type="SAM" id="MobiDB-lite"/>
    </source>
</evidence>
<keyword evidence="1" id="KW-0143">Chaperone</keyword>
<dbReference type="SUPFAM" id="SSF51045">
    <property type="entry name" value="WW domain"/>
    <property type="match status" value="1"/>
</dbReference>
<dbReference type="PROSITE" id="PS50020">
    <property type="entry name" value="WW_DOMAIN_2"/>
    <property type="match status" value="1"/>
</dbReference>
<dbReference type="Gene3D" id="1.20.58.120">
    <property type="entry name" value="BAG domain"/>
    <property type="match status" value="1"/>
</dbReference>
<dbReference type="GO" id="GO:0000774">
    <property type="term" value="F:adenyl-nucleotide exchange factor activity"/>
    <property type="evidence" value="ECO:0007669"/>
    <property type="project" value="TreeGrafter"/>
</dbReference>
<evidence type="ECO:0000256" key="1">
    <source>
        <dbReference type="ARBA" id="ARBA00023186"/>
    </source>
</evidence>
<feature type="compositionally biased region" description="Basic residues" evidence="2">
    <location>
        <begin position="1"/>
        <end position="10"/>
    </location>
</feature>
<dbReference type="InterPro" id="IPR036533">
    <property type="entry name" value="BAG_dom_sf"/>
</dbReference>
<evidence type="ECO:0000259" key="4">
    <source>
        <dbReference type="PROSITE" id="PS51035"/>
    </source>
</evidence>
<dbReference type="GO" id="GO:0005634">
    <property type="term" value="C:nucleus"/>
    <property type="evidence" value="ECO:0007669"/>
    <property type="project" value="TreeGrafter"/>
</dbReference>
<gene>
    <name evidence="5" type="ORF">NDU88_006398</name>
</gene>
<reference evidence="5" key="1">
    <citation type="journal article" date="2022" name="bioRxiv">
        <title>Sequencing and chromosome-scale assembly of the giantPleurodeles waltlgenome.</title>
        <authorList>
            <person name="Brown T."/>
            <person name="Elewa A."/>
            <person name="Iarovenko S."/>
            <person name="Subramanian E."/>
            <person name="Araus A.J."/>
            <person name="Petzold A."/>
            <person name="Susuki M."/>
            <person name="Suzuki K.-i.T."/>
            <person name="Hayashi T."/>
            <person name="Toyoda A."/>
            <person name="Oliveira C."/>
            <person name="Osipova E."/>
            <person name="Leigh N.D."/>
            <person name="Simon A."/>
            <person name="Yun M.H."/>
        </authorList>
    </citation>
    <scope>NUCLEOTIDE SEQUENCE</scope>
    <source>
        <strain evidence="5">20211129_DDA</strain>
        <tissue evidence="5">Liver</tissue>
    </source>
</reference>
<evidence type="ECO:0000313" key="6">
    <source>
        <dbReference type="Proteomes" id="UP001066276"/>
    </source>
</evidence>
<organism evidence="5 6">
    <name type="scientific">Pleurodeles waltl</name>
    <name type="common">Iberian ribbed newt</name>
    <dbReference type="NCBI Taxonomy" id="8319"/>
    <lineage>
        <taxon>Eukaryota</taxon>
        <taxon>Metazoa</taxon>
        <taxon>Chordata</taxon>
        <taxon>Craniata</taxon>
        <taxon>Vertebrata</taxon>
        <taxon>Euteleostomi</taxon>
        <taxon>Amphibia</taxon>
        <taxon>Batrachia</taxon>
        <taxon>Caudata</taxon>
        <taxon>Salamandroidea</taxon>
        <taxon>Salamandridae</taxon>
        <taxon>Pleurodelinae</taxon>
        <taxon>Pleurodeles</taxon>
    </lineage>
</organism>
<protein>
    <recommendedName>
        <fullName evidence="7">BAG family molecular chaperone regulator 3</fullName>
    </recommendedName>
</protein>
<dbReference type="InterPro" id="IPR039773">
    <property type="entry name" value="BAG_chaperone_regulator"/>
</dbReference>
<dbReference type="InterPro" id="IPR003103">
    <property type="entry name" value="BAG_domain"/>
</dbReference>
<feature type="compositionally biased region" description="Polar residues" evidence="2">
    <location>
        <begin position="310"/>
        <end position="321"/>
    </location>
</feature>
<dbReference type="PROSITE" id="PS01159">
    <property type="entry name" value="WW_DOMAIN_1"/>
    <property type="match status" value="1"/>
</dbReference>
<feature type="region of interest" description="Disordered" evidence="2">
    <location>
        <begin position="38"/>
        <end position="84"/>
    </location>
</feature>
<dbReference type="Gene3D" id="2.20.70.10">
    <property type="match status" value="1"/>
</dbReference>
<evidence type="ECO:0008006" key="7">
    <source>
        <dbReference type="Google" id="ProtNLM"/>
    </source>
</evidence>
<dbReference type="CDD" id="cd00201">
    <property type="entry name" value="WW"/>
    <property type="match status" value="1"/>
</dbReference>
<feature type="domain" description="WW" evidence="3">
    <location>
        <begin position="19"/>
        <end position="53"/>
    </location>
</feature>
<dbReference type="Pfam" id="PF02179">
    <property type="entry name" value="BAG"/>
    <property type="match status" value="1"/>
</dbReference>
<feature type="compositionally biased region" description="Basic and acidic residues" evidence="2">
    <location>
        <begin position="493"/>
        <end position="510"/>
    </location>
</feature>
<feature type="compositionally biased region" description="Basic and acidic residues" evidence="2">
    <location>
        <begin position="300"/>
        <end position="309"/>
    </location>
</feature>
<dbReference type="Pfam" id="PF00397">
    <property type="entry name" value="WW"/>
    <property type="match status" value="1"/>
</dbReference>
<dbReference type="GO" id="GO:0046716">
    <property type="term" value="P:muscle cell cellular homeostasis"/>
    <property type="evidence" value="ECO:0007669"/>
    <property type="project" value="TreeGrafter"/>
</dbReference>
<evidence type="ECO:0000313" key="5">
    <source>
        <dbReference type="EMBL" id="KAJ1140037.1"/>
    </source>
</evidence>
<dbReference type="AlphaFoldDB" id="A0AAV7QHG3"/>
<feature type="compositionally biased region" description="Polar residues" evidence="2">
    <location>
        <begin position="273"/>
        <end position="299"/>
    </location>
</feature>
<dbReference type="GO" id="GO:0016020">
    <property type="term" value="C:membrane"/>
    <property type="evidence" value="ECO:0007669"/>
    <property type="project" value="TreeGrafter"/>
</dbReference>
<feature type="compositionally biased region" description="Polar residues" evidence="2">
    <location>
        <begin position="151"/>
        <end position="180"/>
    </location>
</feature>
<evidence type="ECO:0000259" key="3">
    <source>
        <dbReference type="PROSITE" id="PS50020"/>
    </source>
</evidence>
<dbReference type="PANTHER" id="PTHR12329">
    <property type="entry name" value="BCL2-ASSOCIATED ATHANOGENE"/>
    <property type="match status" value="1"/>
</dbReference>
<feature type="compositionally biased region" description="Polar residues" evidence="2">
    <location>
        <begin position="374"/>
        <end position="386"/>
    </location>
</feature>
<dbReference type="InterPro" id="IPR036020">
    <property type="entry name" value="WW_dom_sf"/>
</dbReference>
<sequence>MEHPQPRRMRSPLQVPGGEPLPPGWEIKLDPHTGWPFFVDHNNRTTTWSDPRGDPSKENQPLPNGPFRDGTKEGGSYPQLRPGYIPIQVLHDGLSNCQRHPYYGQHRPGMERVMAEPGTPPLRSQSPLWGGGRSQSPARGTDDAPQMEKASGQTASVGQSPVSQRPETSPSPVESHTGSPQLPGRPGSTSHQLPRGYIPIPVIHESNVPNVPRQPSQPYHQAQKTHFPAQSGEFHQHQPVYHKVHEDWEPRQEPQQALFRAAPKGSSREGSPVRTSNQIPSPTRLHTTLDRTQAFLQETSSHEIPHQKESSPQPLSESKASLSEPDSPPSNVPTHIAHQEVEPELPPPPISLTESMEKSMPSPDKSAPPPETPSPQKSAPQQSTEPEMSAKHRGILQVEWILERVQTLEQAVEKFKGKKNEKPYLMLEEYLTKELLALDSVDPEGRADVRQVRRDGVRKVQSILERLEQKAQENANTCNAPPCMQESMEVDSGADKSGRGTRQSESKEDGFTNPTSSSQTPGDATAP</sequence>
<dbReference type="SMART" id="SM00264">
    <property type="entry name" value="BAG"/>
    <property type="match status" value="1"/>
</dbReference>
<feature type="domain" description="BAG" evidence="4">
    <location>
        <begin position="394"/>
        <end position="471"/>
    </location>
</feature>
<comment type="caution">
    <text evidence="5">The sequence shown here is derived from an EMBL/GenBank/DDBJ whole genome shotgun (WGS) entry which is preliminary data.</text>
</comment>
<dbReference type="InterPro" id="IPR001202">
    <property type="entry name" value="WW_dom"/>
</dbReference>
<dbReference type="SUPFAM" id="SSF63491">
    <property type="entry name" value="BAG domain"/>
    <property type="match status" value="1"/>
</dbReference>
<dbReference type="PROSITE" id="PS51035">
    <property type="entry name" value="BAG"/>
    <property type="match status" value="1"/>
</dbReference>
<dbReference type="GO" id="GO:0005829">
    <property type="term" value="C:cytosol"/>
    <property type="evidence" value="ECO:0007669"/>
    <property type="project" value="TreeGrafter"/>
</dbReference>
<dbReference type="GO" id="GO:0010664">
    <property type="term" value="P:negative regulation of striated muscle cell apoptotic process"/>
    <property type="evidence" value="ECO:0007669"/>
    <property type="project" value="TreeGrafter"/>
</dbReference>